<dbReference type="RefSeq" id="WP_342021209.1">
    <property type="nucleotide sequence ID" value="NZ_JBBYAK010000003.1"/>
</dbReference>
<sequence length="84" mass="9915">MTDTKKVLKKWETDGRLAVIYQLDNILLFYSTEKDPKFNKNEEVTLERVEQTKPYKALPFSWDNVPNDAFISLSFAWQKEALND</sequence>
<protein>
    <submittedName>
        <fullName evidence="1">Uncharacterized protein</fullName>
    </submittedName>
</protein>
<reference evidence="1 2" key="1">
    <citation type="submission" date="2024-03" db="EMBL/GenBank/DDBJ databases">
        <title>Bacilli Hybrid Assemblies.</title>
        <authorList>
            <person name="Kovac J."/>
        </authorList>
    </citation>
    <scope>NUCLEOTIDE SEQUENCE [LARGE SCALE GENOMIC DNA]</scope>
    <source>
        <strain evidence="1 2">FSL M8-0022</strain>
    </source>
</reference>
<evidence type="ECO:0000313" key="2">
    <source>
        <dbReference type="Proteomes" id="UP001459714"/>
    </source>
</evidence>
<proteinExistence type="predicted"/>
<dbReference type="EMBL" id="JBBYAK010000003">
    <property type="protein sequence ID" value="MEL3959619.1"/>
    <property type="molecule type" value="Genomic_DNA"/>
</dbReference>
<accession>A0ABU9K3D3</accession>
<gene>
    <name evidence="1" type="ORF">NST17_20920</name>
</gene>
<comment type="caution">
    <text evidence="1">The sequence shown here is derived from an EMBL/GenBank/DDBJ whole genome shotgun (WGS) entry which is preliminary data.</text>
</comment>
<name>A0ABU9K3D3_9BACI</name>
<keyword evidence="2" id="KW-1185">Reference proteome</keyword>
<dbReference type="Proteomes" id="UP001459714">
    <property type="component" value="Unassembled WGS sequence"/>
</dbReference>
<evidence type="ECO:0000313" key="1">
    <source>
        <dbReference type="EMBL" id="MEL3959619.1"/>
    </source>
</evidence>
<organism evidence="1 2">
    <name type="scientific">Caldifermentibacillus hisashii</name>
    <dbReference type="NCBI Taxonomy" id="996558"/>
    <lineage>
        <taxon>Bacteria</taxon>
        <taxon>Bacillati</taxon>
        <taxon>Bacillota</taxon>
        <taxon>Bacilli</taxon>
        <taxon>Bacillales</taxon>
        <taxon>Bacillaceae</taxon>
        <taxon>Caldifermentibacillus</taxon>
    </lineage>
</organism>